<keyword evidence="2" id="KW-0472">Membrane</keyword>
<evidence type="ECO:0000256" key="4">
    <source>
        <dbReference type="ARBA" id="ARBA00023180"/>
    </source>
</evidence>
<dbReference type="InterPro" id="IPR003599">
    <property type="entry name" value="Ig_sub"/>
</dbReference>
<evidence type="ECO:0000256" key="3">
    <source>
        <dbReference type="ARBA" id="ARBA00023157"/>
    </source>
</evidence>
<keyword evidence="8" id="KW-1185">Reference proteome</keyword>
<evidence type="ECO:0000259" key="6">
    <source>
        <dbReference type="PROSITE" id="PS50835"/>
    </source>
</evidence>
<feature type="non-terminal residue" evidence="7">
    <location>
        <position position="934"/>
    </location>
</feature>
<comment type="caution">
    <text evidence="7">The sequence shown here is derived from an EMBL/GenBank/DDBJ whole genome shotgun (WGS) entry which is preliminary data.</text>
</comment>
<reference evidence="8" key="1">
    <citation type="journal article" date="2017" name="bioRxiv">
        <title>Comparative analysis of the genomes of Stylophora pistillata and Acropora digitifera provides evidence for extensive differences between species of corals.</title>
        <authorList>
            <person name="Voolstra C.R."/>
            <person name="Li Y."/>
            <person name="Liew Y.J."/>
            <person name="Baumgarten S."/>
            <person name="Zoccola D."/>
            <person name="Flot J.-F."/>
            <person name="Tambutte S."/>
            <person name="Allemand D."/>
            <person name="Aranda M."/>
        </authorList>
    </citation>
    <scope>NUCLEOTIDE SEQUENCE [LARGE SCALE GENOMIC DNA]</scope>
</reference>
<keyword evidence="5" id="KW-0393">Immunoglobulin domain</keyword>
<evidence type="ECO:0000256" key="1">
    <source>
        <dbReference type="ARBA" id="ARBA00004479"/>
    </source>
</evidence>
<dbReference type="InterPro" id="IPR003598">
    <property type="entry name" value="Ig_sub2"/>
</dbReference>
<dbReference type="InterPro" id="IPR007110">
    <property type="entry name" value="Ig-like_dom"/>
</dbReference>
<evidence type="ECO:0000256" key="2">
    <source>
        <dbReference type="ARBA" id="ARBA00023136"/>
    </source>
</evidence>
<dbReference type="SMART" id="SM00408">
    <property type="entry name" value="IGc2"/>
    <property type="match status" value="4"/>
</dbReference>
<dbReference type="AlphaFoldDB" id="A0A2B4RA69"/>
<dbReference type="Pfam" id="PF13895">
    <property type="entry name" value="Ig_2"/>
    <property type="match status" value="1"/>
</dbReference>
<feature type="domain" description="Ig-like" evidence="6">
    <location>
        <begin position="625"/>
        <end position="682"/>
    </location>
</feature>
<dbReference type="GO" id="GO:0005886">
    <property type="term" value="C:plasma membrane"/>
    <property type="evidence" value="ECO:0007669"/>
    <property type="project" value="TreeGrafter"/>
</dbReference>
<comment type="subcellular location">
    <subcellularLocation>
        <location evidence="1">Membrane</location>
        <topology evidence="1">Single-pass type I membrane protein</topology>
    </subcellularLocation>
</comment>
<dbReference type="GO" id="GO:0098609">
    <property type="term" value="P:cell-cell adhesion"/>
    <property type="evidence" value="ECO:0007669"/>
    <property type="project" value="TreeGrafter"/>
</dbReference>
<dbReference type="SMART" id="SM00409">
    <property type="entry name" value="IG"/>
    <property type="match status" value="5"/>
</dbReference>
<protein>
    <submittedName>
        <fullName evidence="7">Hemicentin-1</fullName>
    </submittedName>
</protein>
<accession>A0A2B4RA69</accession>
<gene>
    <name evidence="7" type="primary">HMCN1</name>
    <name evidence="7" type="ORF">AWC38_SpisGene20554</name>
</gene>
<dbReference type="SUPFAM" id="SSF48726">
    <property type="entry name" value="Immunoglobulin"/>
    <property type="match status" value="5"/>
</dbReference>
<dbReference type="Proteomes" id="UP000225706">
    <property type="component" value="Unassembled WGS sequence"/>
</dbReference>
<keyword evidence="3" id="KW-1015">Disulfide bond</keyword>
<name>A0A2B4RA69_STYPI</name>
<evidence type="ECO:0000256" key="5">
    <source>
        <dbReference type="ARBA" id="ARBA00023319"/>
    </source>
</evidence>
<dbReference type="PANTHER" id="PTHR11640:SF164">
    <property type="entry name" value="MAM DOMAIN-CONTAINING GLYCOSYLPHOSPHATIDYLINOSITOL ANCHOR PROTEIN 1"/>
    <property type="match status" value="1"/>
</dbReference>
<dbReference type="InterPro" id="IPR036179">
    <property type="entry name" value="Ig-like_dom_sf"/>
</dbReference>
<feature type="domain" description="Ig-like" evidence="6">
    <location>
        <begin position="729"/>
        <end position="799"/>
    </location>
</feature>
<dbReference type="EMBL" id="LSMT01000670">
    <property type="protein sequence ID" value="PFX15234.1"/>
    <property type="molecule type" value="Genomic_DNA"/>
</dbReference>
<proteinExistence type="predicted"/>
<sequence length="934" mass="101518">MSPGALHALTSNRLRPWVSEDGNEATRQRRTAIKQYWNKMSNDLKNNPKAFFKTFKPFLSSKSCIERNDIHFKMTNGSNMITNQQQVAEELVEHFATLADGIGGTAIEKKSIEGFWDHPCVQRIQHENRDFTQTIEIKPVTHGQVLAALDSLNTNKATGTDGNPSKALKVGVEELSAPLTTLFNSCIDNNAWPCEWKFGYRAPVYKKDDRTVKENYRPITLFPCVSKVLEKLVRVQINSALGSRFYQNSSAYRKAHSCETTLINLVEDWRLARDPRQVGSALGPFLWNVFQNDLSYCLTAKLPMYADDHQIYHAGADQAAIISQLKDSANLATTCGVPAPVIKWQKDGGAVGTGDMLSFPVYRNQSGYYWCSADNGLSVTVSASAYLEVQYKPNGMSFTSSPTNTTVLRGRNMVLSCKTDANAAPHVYHFYFNATFIGVNNLSTYMYTVTVQTDGVYTVKWFLVHINVAVKIGFKHKGALYKEVFPRKTKAHLSLTVDVCGSNSNAGRRTKGANEISIVYFHQHGGMSSSGVFNISVKEDGEYVCVPENTVGKGSNASVSITAVVAPSVHVSVLVMVIEDGGNISLSSNTWTADNMIQYQCIVNNGVGTPATATVNVIVHYPPQPSIQLCPSPVTEGDNVTLYCNGTGNPSPHTAWIKSGKTLATDSVYVITTINRNQAGMYHVGAGSNATVRIMSVVAPSVHVSISAVVLEEGDNISLSSNVSDQPQPAIQLCPSPVTEGDKVMLYCNGTGNPSPHSAWIKSGKVLVTDSVYVITAINRSHAGMHQCMAWNEIMRNVTSNYTTDVHLTAALVCLTSLGRKIESTYTCVPVNSVGAGSSATVSIIAFDPPTSTMITAVPHIHYTVLHGCRLVLRCGVDANPDAQTYKFYFNGNFIGSSSSGVLNISMKEDGEYTCVPVNKLGIGSNGSVSLNVV</sequence>
<dbReference type="PROSITE" id="PS50835">
    <property type="entry name" value="IG_LIKE"/>
    <property type="match status" value="3"/>
</dbReference>
<keyword evidence="4" id="KW-0325">Glycoprotein</keyword>
<dbReference type="GO" id="GO:0050839">
    <property type="term" value="F:cell adhesion molecule binding"/>
    <property type="evidence" value="ECO:0007669"/>
    <property type="project" value="TreeGrafter"/>
</dbReference>
<evidence type="ECO:0000313" key="7">
    <source>
        <dbReference type="EMBL" id="PFX15234.1"/>
    </source>
</evidence>
<dbReference type="InterPro" id="IPR051275">
    <property type="entry name" value="Cell_adhesion_signaling"/>
</dbReference>
<feature type="domain" description="Ig-like" evidence="6">
    <location>
        <begin position="850"/>
        <end position="932"/>
    </location>
</feature>
<dbReference type="GO" id="GO:0005911">
    <property type="term" value="C:cell-cell junction"/>
    <property type="evidence" value="ECO:0007669"/>
    <property type="project" value="TreeGrafter"/>
</dbReference>
<dbReference type="Pfam" id="PF13927">
    <property type="entry name" value="Ig_3"/>
    <property type="match status" value="2"/>
</dbReference>
<dbReference type="Gene3D" id="2.60.40.10">
    <property type="entry name" value="Immunoglobulins"/>
    <property type="match status" value="5"/>
</dbReference>
<dbReference type="PANTHER" id="PTHR11640">
    <property type="entry name" value="NEPHRIN"/>
    <property type="match status" value="1"/>
</dbReference>
<dbReference type="InterPro" id="IPR013783">
    <property type="entry name" value="Ig-like_fold"/>
</dbReference>
<organism evidence="7 8">
    <name type="scientific">Stylophora pistillata</name>
    <name type="common">Smooth cauliflower coral</name>
    <dbReference type="NCBI Taxonomy" id="50429"/>
    <lineage>
        <taxon>Eukaryota</taxon>
        <taxon>Metazoa</taxon>
        <taxon>Cnidaria</taxon>
        <taxon>Anthozoa</taxon>
        <taxon>Hexacorallia</taxon>
        <taxon>Scleractinia</taxon>
        <taxon>Astrocoeniina</taxon>
        <taxon>Pocilloporidae</taxon>
        <taxon>Stylophora</taxon>
    </lineage>
</organism>
<evidence type="ECO:0000313" key="8">
    <source>
        <dbReference type="Proteomes" id="UP000225706"/>
    </source>
</evidence>
<dbReference type="OrthoDB" id="5965464at2759"/>